<feature type="domain" description="DUF3857" evidence="2">
    <location>
        <begin position="54"/>
        <end position="213"/>
    </location>
</feature>
<evidence type="ECO:0000259" key="2">
    <source>
        <dbReference type="Pfam" id="PF12969"/>
    </source>
</evidence>
<comment type="caution">
    <text evidence="3">The sequence shown here is derived from an EMBL/GenBank/DDBJ whole genome shotgun (WGS) entry which is preliminary data.</text>
</comment>
<feature type="chain" id="PRO_5046392213" evidence="1">
    <location>
        <begin position="20"/>
        <end position="638"/>
    </location>
</feature>
<dbReference type="Pfam" id="PF12969">
    <property type="entry name" value="DUF3857"/>
    <property type="match status" value="1"/>
</dbReference>
<keyword evidence="4" id="KW-1185">Reference proteome</keyword>
<feature type="signal peptide" evidence="1">
    <location>
        <begin position="1"/>
        <end position="19"/>
    </location>
</feature>
<evidence type="ECO:0000313" key="3">
    <source>
        <dbReference type="EMBL" id="MDR5589520.1"/>
    </source>
</evidence>
<gene>
    <name evidence="3" type="ORF">RE431_02640</name>
</gene>
<accession>A0ABU1EMA7</accession>
<name>A0ABU1EMA7_9FLAO</name>
<organism evidence="3 4">
    <name type="scientific">Christiangramia sediminicola</name>
    <dbReference type="NCBI Taxonomy" id="3073267"/>
    <lineage>
        <taxon>Bacteria</taxon>
        <taxon>Pseudomonadati</taxon>
        <taxon>Bacteroidota</taxon>
        <taxon>Flavobacteriia</taxon>
        <taxon>Flavobacteriales</taxon>
        <taxon>Flavobacteriaceae</taxon>
        <taxon>Christiangramia</taxon>
    </lineage>
</organism>
<dbReference type="Gene3D" id="3.10.620.30">
    <property type="match status" value="1"/>
</dbReference>
<sequence>MRKKILYFLLLATFPSAYAQQEYATSHIAPELLQNADAVIRSIHQKTVIEDLNKVVTYTTRVITIFNEQGENFIDAYEYYSDGDKVEDQEALILDSAGNEIKKIKQKDFNDVSAYGSSTLFSDSRVSFLDYTARRYPYTVVYTSEFERENSVFLDSWHPVEGYDISIEKAVFELENPQNFPIRHKELNLKGYDISRSNSNGNFNYSVKNIPARRSEPLSPDLNNTIPKVLFSLDVFELEGVRGKTVDWKQFGKWMHDNLVQGHDELPASTVTEITSLTKDAETLEEKARIIYQYVQDKTRYISVQYGIGGWKPENATSVDQLGYGDCKALTNYTKALLKTQGIDSFYTVIYGGAKRNISPDFALMQGNHVILNIPRKDSTDIWLECTSQKAPFNYLGDFTDDRYALRVSNDGGEIIKTKKYDAEENLQQIECLLQLNENGGFHAEFTRASFGVPYGDKYYLADKDEDELKEHYRNSWARFQNLKFGNIELENDRNNIKFQEKLKFSGDRLATNAGNRLLIPLNFIQQQSLNIRATSERTMPLHVSRGKTYKDHFIFQLPEGFEIEALPESQNIASDFGEFSIKITALEDENSAIEIERLLVIKEGEWPKDRFDEFQLFLGMVSRLNNLKAVIVNNAKS</sequence>
<dbReference type="Proteomes" id="UP001257234">
    <property type="component" value="Unassembled WGS sequence"/>
</dbReference>
<evidence type="ECO:0000256" key="1">
    <source>
        <dbReference type="SAM" id="SignalP"/>
    </source>
</evidence>
<dbReference type="EMBL" id="JAVJIU010000001">
    <property type="protein sequence ID" value="MDR5589520.1"/>
    <property type="molecule type" value="Genomic_DNA"/>
</dbReference>
<dbReference type="InterPro" id="IPR024618">
    <property type="entry name" value="DUF3857"/>
</dbReference>
<dbReference type="Gene3D" id="2.60.40.3140">
    <property type="match status" value="1"/>
</dbReference>
<dbReference type="Gene3D" id="2.60.120.1130">
    <property type="match status" value="1"/>
</dbReference>
<proteinExistence type="predicted"/>
<evidence type="ECO:0000313" key="4">
    <source>
        <dbReference type="Proteomes" id="UP001257234"/>
    </source>
</evidence>
<dbReference type="RefSeq" id="WP_309560405.1">
    <property type="nucleotide sequence ID" value="NZ_JAVJIU010000001.1"/>
</dbReference>
<dbReference type="SUPFAM" id="SSF54001">
    <property type="entry name" value="Cysteine proteinases"/>
    <property type="match status" value="1"/>
</dbReference>
<dbReference type="InterPro" id="IPR038765">
    <property type="entry name" value="Papain-like_cys_pep_sf"/>
</dbReference>
<protein>
    <submittedName>
        <fullName evidence="3">DUF3857 domain-containing protein</fullName>
    </submittedName>
</protein>
<reference evidence="4" key="1">
    <citation type="submission" date="2023-07" db="EMBL/GenBank/DDBJ databases">
        <title>Christiangramia sp. SM2212., a novel bacterium of the family Flavobacteriaceae isolated from the sea sediment.</title>
        <authorList>
            <person name="Wang J."/>
            <person name="Zhang X."/>
        </authorList>
    </citation>
    <scope>NUCLEOTIDE SEQUENCE [LARGE SCALE GENOMIC DNA]</scope>
    <source>
        <strain evidence="4">SM2212</strain>
    </source>
</reference>
<keyword evidence="1" id="KW-0732">Signal</keyword>